<accession>A0A2H9UR56</accession>
<reference evidence="2 4" key="3">
    <citation type="submission" date="2017-12" db="EMBL/GenBank/DDBJ databases">
        <title>Revising the taxonomy of the Acinetobacter lwoffii group: the description of Acinetobacter pseudolwoffii sp. nov. and emended description of Acinetobacter lwoffii.</title>
        <authorList>
            <person name="Nemec A."/>
        </authorList>
    </citation>
    <scope>NUCLEOTIDE SEQUENCE [LARGE SCALE GENOMIC DNA]</scope>
    <source>
        <strain evidence="2 4">ANC 5347</strain>
    </source>
</reference>
<evidence type="ECO:0000259" key="1">
    <source>
        <dbReference type="PROSITE" id="PS00028"/>
    </source>
</evidence>
<dbReference type="GeneID" id="97176787"/>
<comment type="caution">
    <text evidence="2">The sequence shown here is derived from an EMBL/GenBank/DDBJ whole genome shotgun (WGS) entry which is preliminary data.</text>
</comment>
<reference evidence="3 5" key="1">
    <citation type="submission" date="2017-11" db="EMBL/GenBank/DDBJ databases">
        <title>Revising the taxonomy of the Acinetobacter lwoffii group: the description of Acinetobacter pseudolwoffii sp. nov. and emended description of Acinetobacter lwoffii.</title>
        <authorList>
            <person name="Nemec A."/>
            <person name="Radolfova-Krizova L."/>
        </authorList>
    </citation>
    <scope>NUCLEOTIDE SEQUENCE [LARGE SCALE GENOMIC DNA]</scope>
    <source>
        <strain evidence="3 5">ANC 5044</strain>
    </source>
</reference>
<dbReference type="PROSITE" id="PS00028">
    <property type="entry name" value="ZINC_FINGER_C2H2_1"/>
    <property type="match status" value="1"/>
</dbReference>
<evidence type="ECO:0000313" key="2">
    <source>
        <dbReference type="EMBL" id="PJI34167.1"/>
    </source>
</evidence>
<dbReference type="InterPro" id="IPR013087">
    <property type="entry name" value="Znf_C2H2_type"/>
</dbReference>
<feature type="domain" description="C2H2-type" evidence="1">
    <location>
        <begin position="13"/>
        <end position="33"/>
    </location>
</feature>
<name>A0A2H9UR56_9GAMM</name>
<organism evidence="2 4">
    <name type="scientific">Acinetobacter pseudolwoffii</name>
    <dbReference type="NCBI Taxonomy" id="2053287"/>
    <lineage>
        <taxon>Bacteria</taxon>
        <taxon>Pseudomonadati</taxon>
        <taxon>Pseudomonadota</taxon>
        <taxon>Gammaproteobacteria</taxon>
        <taxon>Moraxellales</taxon>
        <taxon>Moraxellaceae</taxon>
        <taxon>Acinetobacter</taxon>
    </lineage>
</organism>
<evidence type="ECO:0000313" key="3">
    <source>
        <dbReference type="EMBL" id="PJO75389.1"/>
    </source>
</evidence>
<accession>A0A2H9YRX5</accession>
<sequence>MSLLTSKSLKFACHHCDKIYLQHYKNQQHRYPHCPDCQQAGLLLGLAEAGDLLRHPIEFASSYVKQTLHKLGKSH</sequence>
<dbReference type="RefSeq" id="WP_100357136.1">
    <property type="nucleotide sequence ID" value="NZ_CBDBYO010000022.1"/>
</dbReference>
<proteinExistence type="predicted"/>
<protein>
    <recommendedName>
        <fullName evidence="1">C2H2-type domain-containing protein</fullName>
    </recommendedName>
</protein>
<dbReference type="EMBL" id="PGOZ01000001">
    <property type="protein sequence ID" value="PJI34167.1"/>
    <property type="molecule type" value="Genomic_DNA"/>
</dbReference>
<reference evidence="2 4" key="2">
    <citation type="submission" date="2017-11" db="EMBL/GenBank/DDBJ databases">
        <authorList>
            <person name="Han C.G."/>
        </authorList>
    </citation>
    <scope>NUCLEOTIDE SEQUENCE [LARGE SCALE GENOMIC DNA]</scope>
    <source>
        <strain evidence="2 4">ANC 5347</strain>
    </source>
</reference>
<evidence type="ECO:0000313" key="5">
    <source>
        <dbReference type="Proteomes" id="UP000243446"/>
    </source>
</evidence>
<dbReference type="Proteomes" id="UP000242351">
    <property type="component" value="Unassembled WGS sequence"/>
</dbReference>
<evidence type="ECO:0000313" key="4">
    <source>
        <dbReference type="Proteomes" id="UP000242351"/>
    </source>
</evidence>
<dbReference type="AlphaFoldDB" id="A0A2H9UR56"/>
<dbReference type="Proteomes" id="UP000243446">
    <property type="component" value="Unassembled WGS sequence"/>
</dbReference>
<dbReference type="EMBL" id="PHRG01000003">
    <property type="protein sequence ID" value="PJO75389.1"/>
    <property type="molecule type" value="Genomic_DNA"/>
</dbReference>
<gene>
    <name evidence="2" type="ORF">CU320_02210</name>
    <name evidence="3" type="ORF">CWI32_07605</name>
</gene>